<dbReference type="GO" id="GO:0005886">
    <property type="term" value="C:plasma membrane"/>
    <property type="evidence" value="ECO:0007669"/>
    <property type="project" value="UniProtKB-SubCell"/>
</dbReference>
<dbReference type="InterPro" id="IPR006187">
    <property type="entry name" value="Claudin"/>
</dbReference>
<evidence type="ECO:0000256" key="2">
    <source>
        <dbReference type="ARBA" id="ARBA00022427"/>
    </source>
</evidence>
<dbReference type="PANTHER" id="PTHR12002">
    <property type="entry name" value="CLAUDIN"/>
    <property type="match status" value="1"/>
</dbReference>
<evidence type="ECO:0000256" key="5">
    <source>
        <dbReference type="ARBA" id="ARBA00022949"/>
    </source>
</evidence>
<comment type="function">
    <text evidence="8">Claudins function as major constituents of the tight junction complexes that regulate the permeability of epithelia.</text>
</comment>
<feature type="transmembrane region" description="Helical" evidence="8">
    <location>
        <begin position="163"/>
        <end position="182"/>
    </location>
</feature>
<dbReference type="GO" id="GO:0010628">
    <property type="term" value="P:positive regulation of gene expression"/>
    <property type="evidence" value="ECO:0007669"/>
    <property type="project" value="Ensembl"/>
</dbReference>
<keyword evidence="7 8" id="KW-0472">Membrane</keyword>
<evidence type="ECO:0000256" key="4">
    <source>
        <dbReference type="ARBA" id="ARBA00022692"/>
    </source>
</evidence>
<dbReference type="GO" id="GO:0008285">
    <property type="term" value="P:negative regulation of cell population proliferation"/>
    <property type="evidence" value="ECO:0007669"/>
    <property type="project" value="Ensembl"/>
</dbReference>
<keyword evidence="3 8" id="KW-1003">Cell membrane</keyword>
<dbReference type="GO" id="GO:0030036">
    <property type="term" value="P:actin cytoskeleton organization"/>
    <property type="evidence" value="ECO:0007669"/>
    <property type="project" value="Ensembl"/>
</dbReference>
<dbReference type="GO" id="GO:0022604">
    <property type="term" value="P:regulation of cell morphogenesis"/>
    <property type="evidence" value="ECO:0007669"/>
    <property type="project" value="Ensembl"/>
</dbReference>
<dbReference type="GeneTree" id="ENSGT00940000162095"/>
<evidence type="ECO:0000256" key="3">
    <source>
        <dbReference type="ARBA" id="ARBA00022475"/>
    </source>
</evidence>
<dbReference type="AlphaFoldDB" id="A0A670K8L5"/>
<dbReference type="PROSITE" id="PS01346">
    <property type="entry name" value="CLAUDIN"/>
    <property type="match status" value="1"/>
</dbReference>
<sequence>MSMGLEIGGISLSFLGWVGSILCCGLPMWRVTAFLGYNIVTSQFTWEGLWMSCVVQSTGQMQCKVYDSMLALGADIQAARALIVIAIVLGAFGVLLFLTGAQCTRCIEEESVKAKVTIVSGAIFLLAGVVTLIPVCWSANTIIREFYNVLVPEPQKRELGAALYIGWAAAALFLFGGALLCCSCPPKEDKYRPTNVAYTAAPRSIATSYDKKNYV</sequence>
<dbReference type="GO" id="GO:0045217">
    <property type="term" value="P:cell-cell junction maintenance"/>
    <property type="evidence" value="ECO:0007669"/>
    <property type="project" value="Ensembl"/>
</dbReference>
<evidence type="ECO:0000313" key="10">
    <source>
        <dbReference type="Proteomes" id="UP000472272"/>
    </source>
</evidence>
<evidence type="ECO:0000256" key="7">
    <source>
        <dbReference type="ARBA" id="ARBA00023136"/>
    </source>
</evidence>
<dbReference type="GO" id="GO:0030335">
    <property type="term" value="P:positive regulation of cell migration"/>
    <property type="evidence" value="ECO:0007669"/>
    <property type="project" value="Ensembl"/>
</dbReference>
<feature type="transmembrane region" description="Helical" evidence="8">
    <location>
        <begin position="78"/>
        <end position="98"/>
    </location>
</feature>
<dbReference type="GO" id="GO:0005198">
    <property type="term" value="F:structural molecule activity"/>
    <property type="evidence" value="ECO:0007669"/>
    <property type="project" value="Ensembl"/>
</dbReference>
<reference evidence="9" key="3">
    <citation type="submission" date="2025-09" db="UniProtKB">
        <authorList>
            <consortium name="Ensembl"/>
        </authorList>
    </citation>
    <scope>IDENTIFICATION</scope>
</reference>
<dbReference type="OrthoDB" id="8830244at2759"/>
<keyword evidence="5 8" id="KW-0965">Cell junction</keyword>
<keyword evidence="10" id="KW-1185">Reference proteome</keyword>
<dbReference type="InterPro" id="IPR004031">
    <property type="entry name" value="PMP22/EMP/MP20/Claudin"/>
</dbReference>
<accession>A0A670K8L5</accession>
<evidence type="ECO:0000256" key="1">
    <source>
        <dbReference type="ARBA" id="ARBA00008295"/>
    </source>
</evidence>
<evidence type="ECO:0000313" key="9">
    <source>
        <dbReference type="Ensembl" id="ENSPMRP00000031919.1"/>
    </source>
</evidence>
<dbReference type="GO" id="GO:0005923">
    <property type="term" value="C:bicellular tight junction"/>
    <property type="evidence" value="ECO:0007669"/>
    <property type="project" value="UniProtKB-SubCell"/>
</dbReference>
<organism evidence="9 10">
    <name type="scientific">Podarcis muralis</name>
    <name type="common">Wall lizard</name>
    <name type="synonym">Lacerta muralis</name>
    <dbReference type="NCBI Taxonomy" id="64176"/>
    <lineage>
        <taxon>Eukaryota</taxon>
        <taxon>Metazoa</taxon>
        <taxon>Chordata</taxon>
        <taxon>Craniata</taxon>
        <taxon>Vertebrata</taxon>
        <taxon>Euteleostomi</taxon>
        <taxon>Lepidosauria</taxon>
        <taxon>Squamata</taxon>
        <taxon>Bifurcata</taxon>
        <taxon>Unidentata</taxon>
        <taxon>Episquamata</taxon>
        <taxon>Laterata</taxon>
        <taxon>Lacertibaenia</taxon>
        <taxon>Lacertidae</taxon>
        <taxon>Podarcis</taxon>
    </lineage>
</organism>
<dbReference type="GO" id="GO:0001666">
    <property type="term" value="P:response to hypoxia"/>
    <property type="evidence" value="ECO:0007669"/>
    <property type="project" value="Ensembl"/>
</dbReference>
<dbReference type="GO" id="GO:0090559">
    <property type="term" value="P:regulation of membrane permeability"/>
    <property type="evidence" value="ECO:0007669"/>
    <property type="project" value="Ensembl"/>
</dbReference>
<reference evidence="9 10" key="1">
    <citation type="journal article" date="2019" name="Proc. Natl. Acad. Sci. U.S.A.">
        <title>Regulatory changes in pterin and carotenoid genes underlie balanced color polymorphisms in the wall lizard.</title>
        <authorList>
            <person name="Andrade P."/>
            <person name="Pinho C."/>
            <person name="Perez I de Lanuza G."/>
            <person name="Afonso S."/>
            <person name="Brejcha J."/>
            <person name="Rubin C.J."/>
            <person name="Wallerman O."/>
            <person name="Pereira P."/>
            <person name="Sabatino S.J."/>
            <person name="Bellati A."/>
            <person name="Pellitteri-Rosa D."/>
            <person name="Bosakova Z."/>
            <person name="Bunikis I."/>
            <person name="Carretero M.A."/>
            <person name="Feiner N."/>
            <person name="Marsik P."/>
            <person name="Pauperio F."/>
            <person name="Salvi D."/>
            <person name="Soler L."/>
            <person name="While G.M."/>
            <person name="Uller T."/>
            <person name="Font E."/>
            <person name="Andersson L."/>
            <person name="Carneiro M."/>
        </authorList>
    </citation>
    <scope>NUCLEOTIDE SEQUENCE</scope>
</reference>
<feature type="transmembrane region" description="Helical" evidence="8">
    <location>
        <begin position="118"/>
        <end position="143"/>
    </location>
</feature>
<dbReference type="GO" id="GO:0030336">
    <property type="term" value="P:negative regulation of cell migration"/>
    <property type="evidence" value="ECO:0007669"/>
    <property type="project" value="Ensembl"/>
</dbReference>
<dbReference type="Gene3D" id="1.20.140.150">
    <property type="match status" value="1"/>
</dbReference>
<dbReference type="GO" id="GO:0090303">
    <property type="term" value="P:positive regulation of wound healing"/>
    <property type="evidence" value="ECO:0007669"/>
    <property type="project" value="Ensembl"/>
</dbReference>
<dbReference type="OMA" id="WLCSIIC"/>
<keyword evidence="2 8" id="KW-0796">Tight junction</keyword>
<dbReference type="Proteomes" id="UP000472272">
    <property type="component" value="Chromosome 15"/>
</dbReference>
<dbReference type="GO" id="GO:0042802">
    <property type="term" value="F:identical protein binding"/>
    <property type="evidence" value="ECO:0007669"/>
    <property type="project" value="Ensembl"/>
</dbReference>
<keyword evidence="4 8" id="KW-0812">Transmembrane</keyword>
<dbReference type="FunFam" id="1.20.140.150:FF:000001">
    <property type="entry name" value="Claudin"/>
    <property type="match status" value="1"/>
</dbReference>
<dbReference type="PRINTS" id="PR01077">
    <property type="entry name" value="CLAUDIN"/>
</dbReference>
<feature type="transmembrane region" description="Helical" evidence="8">
    <location>
        <begin position="7"/>
        <end position="29"/>
    </location>
</feature>
<evidence type="ECO:0000256" key="6">
    <source>
        <dbReference type="ARBA" id="ARBA00022989"/>
    </source>
</evidence>
<name>A0A670K8L5_PODMU</name>
<dbReference type="GO" id="GO:0010629">
    <property type="term" value="P:negative regulation of gene expression"/>
    <property type="evidence" value="ECO:0007669"/>
    <property type="project" value="Ensembl"/>
</dbReference>
<reference evidence="9" key="2">
    <citation type="submission" date="2025-08" db="UniProtKB">
        <authorList>
            <consortium name="Ensembl"/>
        </authorList>
    </citation>
    <scope>IDENTIFICATION</scope>
</reference>
<gene>
    <name evidence="9" type="primary">CLDN3</name>
</gene>
<evidence type="ECO:0000256" key="8">
    <source>
        <dbReference type="RuleBase" id="RU060637"/>
    </source>
</evidence>
<dbReference type="GO" id="GO:0098632">
    <property type="term" value="F:cell-cell adhesion mediator activity"/>
    <property type="evidence" value="ECO:0007669"/>
    <property type="project" value="Ensembl"/>
</dbReference>
<dbReference type="Pfam" id="PF00822">
    <property type="entry name" value="PMP22_Claudin"/>
    <property type="match status" value="1"/>
</dbReference>
<comment type="subcellular location">
    <subcellularLocation>
        <location evidence="8">Cell junction</location>
        <location evidence="8">Tight junction</location>
    </subcellularLocation>
    <subcellularLocation>
        <location evidence="8">Cell membrane</location>
        <topology evidence="8">Multi-pass membrane protein</topology>
    </subcellularLocation>
</comment>
<dbReference type="GO" id="GO:0032991">
    <property type="term" value="C:protein-containing complex"/>
    <property type="evidence" value="ECO:0007669"/>
    <property type="project" value="Ensembl"/>
</dbReference>
<dbReference type="Ensembl" id="ENSPMRT00000033851.1">
    <property type="protein sequence ID" value="ENSPMRP00000031919.1"/>
    <property type="gene ID" value="ENSPMRG00000020677.1"/>
</dbReference>
<comment type="similarity">
    <text evidence="1 8">Belongs to the claudin family.</text>
</comment>
<dbReference type="GO" id="GO:0003406">
    <property type="term" value="P:retinal pigment epithelium development"/>
    <property type="evidence" value="ECO:0007669"/>
    <property type="project" value="Ensembl"/>
</dbReference>
<dbReference type="GO" id="GO:2000186">
    <property type="term" value="P:negative regulation of phosphate transmembrane transport"/>
    <property type="evidence" value="ECO:0007669"/>
    <property type="project" value="Ensembl"/>
</dbReference>
<protein>
    <recommendedName>
        <fullName evidence="8">Claudin</fullName>
    </recommendedName>
</protein>
<proteinExistence type="inferred from homology"/>
<dbReference type="GO" id="GO:0070830">
    <property type="term" value="P:bicellular tight junction assembly"/>
    <property type="evidence" value="ECO:0007669"/>
    <property type="project" value="Ensembl"/>
</dbReference>
<dbReference type="GO" id="GO:0150111">
    <property type="term" value="P:regulation of transepithelial transport"/>
    <property type="evidence" value="ECO:0007669"/>
    <property type="project" value="Ensembl"/>
</dbReference>
<keyword evidence="6 8" id="KW-1133">Transmembrane helix</keyword>
<dbReference type="InterPro" id="IPR017974">
    <property type="entry name" value="Claudin_CS"/>
</dbReference>